<evidence type="ECO:0000313" key="3">
    <source>
        <dbReference type="Proteomes" id="UP001476807"/>
    </source>
</evidence>
<name>A0ABV1RYY1_9BACT</name>
<accession>A0ABV1RYY1</accession>
<dbReference type="Proteomes" id="UP001476807">
    <property type="component" value="Unassembled WGS sequence"/>
</dbReference>
<dbReference type="Pfam" id="PF01381">
    <property type="entry name" value="HTH_3"/>
    <property type="match status" value="1"/>
</dbReference>
<dbReference type="InterPro" id="IPR010982">
    <property type="entry name" value="Lambda_DNA-bd_dom_sf"/>
</dbReference>
<dbReference type="RefSeq" id="WP_350414499.1">
    <property type="nucleotide sequence ID" value="NZ_JBEOKT010000027.1"/>
</dbReference>
<dbReference type="PROSITE" id="PS50943">
    <property type="entry name" value="HTH_CROC1"/>
    <property type="match status" value="1"/>
</dbReference>
<proteinExistence type="predicted"/>
<dbReference type="InterPro" id="IPR001387">
    <property type="entry name" value="Cro/C1-type_HTH"/>
</dbReference>
<comment type="caution">
    <text evidence="2">The sequence shown here is derived from an EMBL/GenBank/DDBJ whole genome shotgun (WGS) entry which is preliminary data.</text>
</comment>
<feature type="domain" description="HTH cro/C1-type" evidence="1">
    <location>
        <begin position="5"/>
        <end position="60"/>
    </location>
</feature>
<dbReference type="SMART" id="SM00530">
    <property type="entry name" value="HTH_XRE"/>
    <property type="match status" value="1"/>
</dbReference>
<protein>
    <submittedName>
        <fullName evidence="2">Helix-turn-helix transcriptional regulator</fullName>
    </submittedName>
</protein>
<dbReference type="CDD" id="cd00093">
    <property type="entry name" value="HTH_XRE"/>
    <property type="match status" value="1"/>
</dbReference>
<dbReference type="Gene3D" id="1.10.260.40">
    <property type="entry name" value="lambda repressor-like DNA-binding domains"/>
    <property type="match status" value="1"/>
</dbReference>
<sequence length="141" mass="15644">MVERIRQLIEYAGLSSSQFADGIEVPRAILSHILSGRNKPSLDVILKVLSNYRTINPDWLLLGEGDMLTKIATPANTVIPETIAEPVTKFDEIAGEVINGKVQNEVTAETVKLPALKEDKVVKQIVFFYTDNTFSVFNPEV</sequence>
<dbReference type="EMBL" id="JBEOKT010000027">
    <property type="protein sequence ID" value="MER2999608.1"/>
    <property type="molecule type" value="Genomic_DNA"/>
</dbReference>
<organism evidence="2 3">
    <name type="scientific">Pontibacter populi</name>
    <dbReference type="NCBI Taxonomy" id="890055"/>
    <lineage>
        <taxon>Bacteria</taxon>
        <taxon>Pseudomonadati</taxon>
        <taxon>Bacteroidota</taxon>
        <taxon>Cytophagia</taxon>
        <taxon>Cytophagales</taxon>
        <taxon>Hymenobacteraceae</taxon>
        <taxon>Pontibacter</taxon>
    </lineage>
</organism>
<dbReference type="SUPFAM" id="SSF47413">
    <property type="entry name" value="lambda repressor-like DNA-binding domains"/>
    <property type="match status" value="1"/>
</dbReference>
<evidence type="ECO:0000313" key="2">
    <source>
        <dbReference type="EMBL" id="MER2999608.1"/>
    </source>
</evidence>
<gene>
    <name evidence="2" type="ORF">ABS362_18795</name>
</gene>
<keyword evidence="3" id="KW-1185">Reference proteome</keyword>
<evidence type="ECO:0000259" key="1">
    <source>
        <dbReference type="PROSITE" id="PS50943"/>
    </source>
</evidence>
<reference evidence="2 3" key="1">
    <citation type="submission" date="2024-06" db="EMBL/GenBank/DDBJ databases">
        <title>Pontibacter populi HYL7-15.</title>
        <authorList>
            <person name="Kim M.K."/>
        </authorList>
    </citation>
    <scope>NUCLEOTIDE SEQUENCE [LARGE SCALE GENOMIC DNA]</scope>
    <source>
        <strain evidence="2 3">HYL7-15</strain>
    </source>
</reference>